<dbReference type="EMBL" id="GGEC01082171">
    <property type="protein sequence ID" value="MBX62655.1"/>
    <property type="molecule type" value="Transcribed_RNA"/>
</dbReference>
<protein>
    <submittedName>
        <fullName evidence="2">Uncharacterized protein</fullName>
    </submittedName>
</protein>
<sequence>MSYHKTEPQQNRPNTEPDETAKNMISAEQLLTEAHGKLLR</sequence>
<accession>A0A2P2Q6N7</accession>
<evidence type="ECO:0000313" key="2">
    <source>
        <dbReference type="EMBL" id="MBX62655.1"/>
    </source>
</evidence>
<evidence type="ECO:0000256" key="1">
    <source>
        <dbReference type="SAM" id="MobiDB-lite"/>
    </source>
</evidence>
<organism evidence="2">
    <name type="scientific">Rhizophora mucronata</name>
    <name type="common">Asiatic mangrove</name>
    <dbReference type="NCBI Taxonomy" id="61149"/>
    <lineage>
        <taxon>Eukaryota</taxon>
        <taxon>Viridiplantae</taxon>
        <taxon>Streptophyta</taxon>
        <taxon>Embryophyta</taxon>
        <taxon>Tracheophyta</taxon>
        <taxon>Spermatophyta</taxon>
        <taxon>Magnoliopsida</taxon>
        <taxon>eudicotyledons</taxon>
        <taxon>Gunneridae</taxon>
        <taxon>Pentapetalae</taxon>
        <taxon>rosids</taxon>
        <taxon>fabids</taxon>
        <taxon>Malpighiales</taxon>
        <taxon>Rhizophoraceae</taxon>
        <taxon>Rhizophora</taxon>
    </lineage>
</organism>
<name>A0A2P2Q6N7_RHIMU</name>
<proteinExistence type="predicted"/>
<reference evidence="2" key="1">
    <citation type="submission" date="2018-02" db="EMBL/GenBank/DDBJ databases">
        <title>Rhizophora mucronata_Transcriptome.</title>
        <authorList>
            <person name="Meera S.P."/>
            <person name="Sreeshan A."/>
            <person name="Augustine A."/>
        </authorList>
    </citation>
    <scope>NUCLEOTIDE SEQUENCE</scope>
    <source>
        <tissue evidence="2">Leaf</tissue>
    </source>
</reference>
<dbReference type="AlphaFoldDB" id="A0A2P2Q6N7"/>
<feature type="region of interest" description="Disordered" evidence="1">
    <location>
        <begin position="1"/>
        <end position="21"/>
    </location>
</feature>